<protein>
    <submittedName>
        <fullName evidence="2">Uncharacterized protein</fullName>
    </submittedName>
</protein>
<reference evidence="2 3" key="1">
    <citation type="journal article" date="2002" name="J. Mol. Microbiol. Biotechnol.">
        <title>The genome of Methanosarcina mazei: evidence for lateral gene transfer between Bacteria and Archaea.</title>
        <authorList>
            <person name="Deppenmeier U."/>
            <person name="Johann A."/>
            <person name="Hartsch T."/>
            <person name="Merkl R."/>
            <person name="Schmitz R.A."/>
            <person name="Martinez-Arias R."/>
            <person name="Henne A."/>
            <person name="Wiezer A."/>
            <person name="Baumer S."/>
            <person name="Jacobi C."/>
            <person name="Bruggemann H."/>
            <person name="Lienard T."/>
            <person name="Christmann A."/>
            <person name="Bomeke M."/>
            <person name="Steckel S."/>
            <person name="Bhattacharyya A."/>
            <person name="Lykidis A."/>
            <person name="Overbeek R."/>
            <person name="Klenk H.P."/>
            <person name="Gunsalus R.P."/>
            <person name="Fritz H.J."/>
            <person name="Gottschalk G."/>
        </authorList>
    </citation>
    <scope>NUCLEOTIDE SEQUENCE [LARGE SCALE GENOMIC DNA]</scope>
    <source>
        <strain evidence="3">ATCC BAA-159 / DSM 3647 / Goe1 / Go1 / JCM 11833 / OCM 88</strain>
    </source>
</reference>
<evidence type="ECO:0000256" key="1">
    <source>
        <dbReference type="SAM" id="Phobius"/>
    </source>
</evidence>
<accession>Q8PS43</accession>
<dbReference type="Proteomes" id="UP000000595">
    <property type="component" value="Chromosome"/>
</dbReference>
<dbReference type="KEGG" id="mma:MM_3242"/>
<feature type="transmembrane region" description="Helical" evidence="1">
    <location>
        <begin position="97"/>
        <end position="117"/>
    </location>
</feature>
<feature type="transmembrane region" description="Helical" evidence="1">
    <location>
        <begin position="129"/>
        <end position="149"/>
    </location>
</feature>
<keyword evidence="1" id="KW-1133">Transmembrane helix</keyword>
<dbReference type="HOGENOM" id="CLU_1639980_0_0_2"/>
<sequence length="171" mass="20313">MKVVNLCVVVVRIQRSNILALHYAGFLIGNYIIARYPSCTSIFIVLTALWVFFFEWGLNYLNKKQILRTEIQRNTIVPLYYMAFVIINFINHHHDSVIYLLLIPSWTFFFALGLDYLKKRYYSRKSYYFYLAVAFLSSGFIAFVVAWIMDTIAARKEKKEVESYFQGDYWT</sequence>
<keyword evidence="1" id="KW-0472">Membrane</keyword>
<dbReference type="EMBL" id="AE008384">
    <property type="protein sequence ID" value="AAM32938.1"/>
    <property type="molecule type" value="Genomic_DNA"/>
</dbReference>
<keyword evidence="1" id="KW-0812">Transmembrane</keyword>
<feature type="transmembrane region" description="Helical" evidence="1">
    <location>
        <begin position="42"/>
        <end position="61"/>
    </location>
</feature>
<gene>
    <name evidence="2" type="ordered locus">MM_3242</name>
</gene>
<dbReference type="PATRIC" id="fig|192952.21.peg.3766"/>
<feature type="transmembrane region" description="Helical" evidence="1">
    <location>
        <begin position="73"/>
        <end position="91"/>
    </location>
</feature>
<name>Q8PS43_METMA</name>
<dbReference type="AlphaFoldDB" id="Q8PS43"/>
<evidence type="ECO:0000313" key="2">
    <source>
        <dbReference type="EMBL" id="AAM32938.1"/>
    </source>
</evidence>
<evidence type="ECO:0000313" key="3">
    <source>
        <dbReference type="Proteomes" id="UP000000595"/>
    </source>
</evidence>
<organism evidence="2 3">
    <name type="scientific">Methanosarcina mazei (strain ATCC BAA-159 / DSM 3647 / Goe1 / Go1 / JCM 11833 / OCM 88)</name>
    <name type="common">Methanosarcina frisia</name>
    <dbReference type="NCBI Taxonomy" id="192952"/>
    <lineage>
        <taxon>Archaea</taxon>
        <taxon>Methanobacteriati</taxon>
        <taxon>Methanobacteriota</taxon>
        <taxon>Stenosarchaea group</taxon>
        <taxon>Methanomicrobia</taxon>
        <taxon>Methanosarcinales</taxon>
        <taxon>Methanosarcinaceae</taxon>
        <taxon>Methanosarcina</taxon>
    </lineage>
</organism>
<proteinExistence type="predicted"/>